<dbReference type="PANTHER" id="PTHR28076:SF1">
    <property type="entry name" value="PROSPORE MEMBRANE ADAPTER PROTEIN SPO71"/>
    <property type="match status" value="1"/>
</dbReference>
<feature type="domain" description="PH" evidence="2">
    <location>
        <begin position="864"/>
        <end position="1019"/>
    </location>
</feature>
<keyword evidence="4" id="KW-1185">Reference proteome</keyword>
<dbReference type="InterPro" id="IPR039486">
    <property type="entry name" value="Mug56/Spo71_PH"/>
</dbReference>
<feature type="compositionally biased region" description="Polar residues" evidence="1">
    <location>
        <begin position="696"/>
        <end position="708"/>
    </location>
</feature>
<dbReference type="PANTHER" id="PTHR28076">
    <property type="entry name" value="SPORULATION-SPECIFIC PROTEIN 71"/>
    <property type="match status" value="1"/>
</dbReference>
<feature type="compositionally biased region" description="Polar residues" evidence="1">
    <location>
        <begin position="165"/>
        <end position="195"/>
    </location>
</feature>
<organism evidence="3 4">
    <name type="scientific">Collybia nuda</name>
    <dbReference type="NCBI Taxonomy" id="64659"/>
    <lineage>
        <taxon>Eukaryota</taxon>
        <taxon>Fungi</taxon>
        <taxon>Dikarya</taxon>
        <taxon>Basidiomycota</taxon>
        <taxon>Agaricomycotina</taxon>
        <taxon>Agaricomycetes</taxon>
        <taxon>Agaricomycetidae</taxon>
        <taxon>Agaricales</taxon>
        <taxon>Tricholomatineae</taxon>
        <taxon>Clitocybaceae</taxon>
        <taxon>Collybia</taxon>
    </lineage>
</organism>
<evidence type="ECO:0000313" key="3">
    <source>
        <dbReference type="EMBL" id="KAF9468563.1"/>
    </source>
</evidence>
<dbReference type="Pfam" id="PF23207">
    <property type="entry name" value="PH_SPO71"/>
    <property type="match status" value="1"/>
</dbReference>
<comment type="caution">
    <text evidence="3">The sequence shown here is derived from an EMBL/GenBank/DDBJ whole genome shotgun (WGS) entry which is preliminary data.</text>
</comment>
<evidence type="ECO:0000259" key="2">
    <source>
        <dbReference type="SMART" id="SM00233"/>
    </source>
</evidence>
<feature type="compositionally biased region" description="Basic and acidic residues" evidence="1">
    <location>
        <begin position="196"/>
        <end position="211"/>
    </location>
</feature>
<feature type="region of interest" description="Disordered" evidence="1">
    <location>
        <begin position="1"/>
        <end position="25"/>
    </location>
</feature>
<dbReference type="Proteomes" id="UP000807353">
    <property type="component" value="Unassembled WGS sequence"/>
</dbReference>
<dbReference type="InterPro" id="IPR001849">
    <property type="entry name" value="PH_domain"/>
</dbReference>
<dbReference type="InterPro" id="IPR057379">
    <property type="entry name" value="PH_SPO71"/>
</dbReference>
<protein>
    <submittedName>
        <fullName evidence="3">Pleckstrin homology domain-containing protein</fullName>
    </submittedName>
</protein>
<dbReference type="AlphaFoldDB" id="A0A9P6CQE7"/>
<gene>
    <name evidence="3" type="ORF">BDZ94DRAFT_676589</name>
</gene>
<feature type="compositionally biased region" description="Polar residues" evidence="1">
    <location>
        <begin position="8"/>
        <end position="17"/>
    </location>
</feature>
<dbReference type="OrthoDB" id="5579281at2759"/>
<dbReference type="EMBL" id="MU150232">
    <property type="protein sequence ID" value="KAF9468563.1"/>
    <property type="molecule type" value="Genomic_DNA"/>
</dbReference>
<feature type="region of interest" description="Disordered" evidence="1">
    <location>
        <begin position="693"/>
        <end position="757"/>
    </location>
</feature>
<accession>A0A9P6CQE7</accession>
<evidence type="ECO:0000256" key="1">
    <source>
        <dbReference type="SAM" id="MobiDB-lite"/>
    </source>
</evidence>
<feature type="compositionally biased region" description="Acidic residues" evidence="1">
    <location>
        <begin position="737"/>
        <end position="747"/>
    </location>
</feature>
<feature type="region of interest" description="Disordered" evidence="1">
    <location>
        <begin position="165"/>
        <end position="228"/>
    </location>
</feature>
<proteinExistence type="predicted"/>
<evidence type="ECO:0000313" key="4">
    <source>
        <dbReference type="Proteomes" id="UP000807353"/>
    </source>
</evidence>
<dbReference type="Pfam" id="PF15404">
    <property type="entry name" value="PH_4"/>
    <property type="match status" value="1"/>
</dbReference>
<dbReference type="GO" id="GO:1902657">
    <property type="term" value="P:protein localization to prospore membrane"/>
    <property type="evidence" value="ECO:0007669"/>
    <property type="project" value="InterPro"/>
</dbReference>
<feature type="domain" description="PH" evidence="2">
    <location>
        <begin position="603"/>
        <end position="799"/>
    </location>
</feature>
<name>A0A9P6CQE7_9AGAR</name>
<dbReference type="SMART" id="SM00233">
    <property type="entry name" value="PH"/>
    <property type="match status" value="2"/>
</dbReference>
<dbReference type="InterPro" id="IPR040345">
    <property type="entry name" value="Mug56/Spo71"/>
</dbReference>
<sequence length="1039" mass="117894">MAPAIPSISVSTPNVNDTPEDSEHTHHRVFIGPMPEKVVSKSEVNVSKQSKRRPFRTSSIGEEDDISQVIEQNAFTFFLRSGGREEDWGESEERSTREEMLQRWRDSEWGAIWAHRRRKEASQTTSRWVGGSFEIGRFLGVNILQKTGSMGDKASSLGRGVSFTGSRASTGTDARPSTTQETFVTVPSHLSPSTSRHLDGYSRPGHSDSIHDTTPSSSTALLRPPLLGMERPNGVRALTEIIPRPIIKAPSLDVTSDSRIQLQDKGKGKLVHYADITEQHAPSPAPPSEVLERSGIDVEDTSAGASTSPDPGTVSPKLNLEWGDVIMRDRMLIRMCYIKSETLIPPFDEIQNRTTKDLHYMYWAEYMVAWRKDRLEIYKDHDMPGKDWFTGHKQLAWIIPLKSSKTQLSLYSFVDLSFCITCPPTTTRHDSASRWFFSRAKEGTNIFVFKLKSRSRAYDWTWHLWREMGGELPRTLEIRNPRMNTKVRIDIPLAGNDQIYRIFSRENVIRLCVDSLRSVGDWKNLIEREMRQGKSLELAWRSDTNLDWMWLEHDIHGNPRASAVLCGLVLKKSMRPAALEIRLAEHYPSHIHLKNGSRLHEPPAIEGYLDRVKPNSQTKQSTYLATHDGNLFMLHSQHAHPPTPPGIMPGMDNMNTFAESLRKSEAQRGAMQCMDAIGVSDLRSIIIVRRAFHISPQPTHDQGKNGSDSAKGGQGPVKKGQDDDIWFGIWSQPEDRTPDDDEDEGGEEYMSKQSDKPRLRMHRSFELLLATGRVIRFEAHSRRVAVEWIERLRALVLYWKQRHRIDAREEMDLAQARRPRLTPLTRVLRDGCELPPEPPADMSAPLPALGSLYNWCIIEGCKPIIRGGKVYTRRGLHGQYKLVQLFLVAGHLIEFRITPKSSLHPARRRQTNLIDAYVCSGYSAALALPKGQYNANGAAAARRYQDGLETDDPEEDMLFMVWYHPKKSAIDQSSISVTPAASKGVPSLSAKRKLLFFRTRSKLERDAWCWALNCEIEKMVRRQGDREDKLRATGSLLKI</sequence>
<reference evidence="3" key="1">
    <citation type="submission" date="2020-11" db="EMBL/GenBank/DDBJ databases">
        <authorList>
            <consortium name="DOE Joint Genome Institute"/>
            <person name="Ahrendt S."/>
            <person name="Riley R."/>
            <person name="Andreopoulos W."/>
            <person name="Labutti K."/>
            <person name="Pangilinan J."/>
            <person name="Ruiz-Duenas F.J."/>
            <person name="Barrasa J.M."/>
            <person name="Sanchez-Garcia M."/>
            <person name="Camarero S."/>
            <person name="Miyauchi S."/>
            <person name="Serrano A."/>
            <person name="Linde D."/>
            <person name="Babiker R."/>
            <person name="Drula E."/>
            <person name="Ayuso-Fernandez I."/>
            <person name="Pacheco R."/>
            <person name="Padilla G."/>
            <person name="Ferreira P."/>
            <person name="Barriuso J."/>
            <person name="Kellner H."/>
            <person name="Castanera R."/>
            <person name="Alfaro M."/>
            <person name="Ramirez L."/>
            <person name="Pisabarro A.G."/>
            <person name="Kuo A."/>
            <person name="Tritt A."/>
            <person name="Lipzen A."/>
            <person name="He G."/>
            <person name="Yan M."/>
            <person name="Ng V."/>
            <person name="Cullen D."/>
            <person name="Martin F."/>
            <person name="Rosso M.-N."/>
            <person name="Henrissat B."/>
            <person name="Hibbett D."/>
            <person name="Martinez A.T."/>
            <person name="Grigoriev I.V."/>
        </authorList>
    </citation>
    <scope>NUCLEOTIDE SEQUENCE</scope>
    <source>
        <strain evidence="3">CBS 247.69</strain>
    </source>
</reference>